<dbReference type="Gene3D" id="1.10.599.10">
    <property type="entry name" value="Aldehyde Ferredoxin Oxidoreductase Protein, subunit A, domain 3"/>
    <property type="match status" value="1"/>
</dbReference>
<dbReference type="GO" id="GO:0009055">
    <property type="term" value="F:electron transfer activity"/>
    <property type="evidence" value="ECO:0007669"/>
    <property type="project" value="InterPro"/>
</dbReference>
<evidence type="ECO:0000256" key="8">
    <source>
        <dbReference type="ARBA" id="ARBA00049934"/>
    </source>
</evidence>
<keyword evidence="5" id="KW-0560">Oxidoreductase</keyword>
<keyword evidence="3" id="KW-0004">4Fe-4S</keyword>
<dbReference type="InterPro" id="IPR036503">
    <property type="entry name" value="Ald_Fedxn_OxRdtase_N_sf"/>
</dbReference>
<dbReference type="Pfam" id="PF02730">
    <property type="entry name" value="AFOR_N"/>
    <property type="match status" value="1"/>
</dbReference>
<accession>A0A4R7K9X3</accession>
<dbReference type="Gene3D" id="3.60.9.10">
    <property type="entry name" value="Aldehyde ferredoxin oxidoreductase, N-terminal domain"/>
    <property type="match status" value="1"/>
</dbReference>
<dbReference type="InterPro" id="IPR013983">
    <property type="entry name" value="Ald_Fedxn_OxRdtase_N"/>
</dbReference>
<dbReference type="SUPFAM" id="SSF48310">
    <property type="entry name" value="Aldehyde ferredoxin oxidoreductase, C-terminal domains"/>
    <property type="match status" value="1"/>
</dbReference>
<dbReference type="PANTHER" id="PTHR30038:SF0">
    <property type="entry name" value="TUNGSTEN-CONTAINING ALDEHYDE FERREDOXIN OXIDOREDUCTASE"/>
    <property type="match status" value="1"/>
</dbReference>
<organism evidence="10 11">
    <name type="scientific">Fonticella tunisiensis</name>
    <dbReference type="NCBI Taxonomy" id="1096341"/>
    <lineage>
        <taxon>Bacteria</taxon>
        <taxon>Bacillati</taxon>
        <taxon>Bacillota</taxon>
        <taxon>Clostridia</taxon>
        <taxon>Eubacteriales</taxon>
        <taxon>Clostridiaceae</taxon>
        <taxon>Fonticella</taxon>
    </lineage>
</organism>
<keyword evidence="6" id="KW-0408">Iron</keyword>
<sequence>MMFGWTGKLIRVNLTDGTVKTEDLNQEDAKLYLGARGLGTKIWMNEVDPKVDPFSPENKLIFMTGPLTGTIGPSAGRYEVVTKAPLTGTIGASNSGGHFGPELKFAGYDGIIFEGKSETPVYLYINDDKIELRSAEHLWGKKVPETTDELLSETDPGARVACIGPAGEKLVLYATVMNDKHRAAGRSGLGAVMGSKKLKAVVVKGSRSVKVAEPKKFIDVCIDARMKIKNHPVTGTGLPTYGTQVLINVINQSGALPTRNWRDGGVFENAEDISGEALAEKYLVKNKGCFACSIGCGRVTKIKDGKFKGFGEGPEYEAGWALGADCGIKDLAAVSKANFISNEYGFDPITLGSTIACAMELFEKGIITKEEVGRSLYFGDAEAIVELAEKVGTREGFGDILAEGSYRMAERYGHPELSMSVKKQEMPAYDGRGVQGMALEYATSNRGGCHVRGYMTSPEILGVPEKLDPLVTEDKPQWLKIFQDLTAVVDSSGICLFTTFALGLPEISSMIRTALGWDCPDEEILRIGERIWNLERVFNLKAGFTKEDDTLPPRLLKEALPEGPAKGKVAELDKMLGEYYRVRGWDENGVPTEEKLKELSISF</sequence>
<evidence type="ECO:0000256" key="4">
    <source>
        <dbReference type="ARBA" id="ARBA00022723"/>
    </source>
</evidence>
<comment type="cofactor">
    <cofactor evidence="1">
        <name>[4Fe-4S] cluster</name>
        <dbReference type="ChEBI" id="CHEBI:49883"/>
    </cofactor>
</comment>
<dbReference type="Gene3D" id="1.10.569.10">
    <property type="entry name" value="Aldehyde Ferredoxin Oxidoreductase Protein, subunit A, domain 2"/>
    <property type="match status" value="1"/>
</dbReference>
<keyword evidence="11" id="KW-1185">Reference proteome</keyword>
<dbReference type="Pfam" id="PF01314">
    <property type="entry name" value="AFOR_C"/>
    <property type="match status" value="1"/>
</dbReference>
<gene>
    <name evidence="10" type="ORF">EDD71_12226</name>
</gene>
<dbReference type="OrthoDB" id="9763894at2"/>
<comment type="caution">
    <text evidence="10">The sequence shown here is derived from an EMBL/GenBank/DDBJ whole genome shotgun (WGS) entry which is preliminary data.</text>
</comment>
<dbReference type="SMART" id="SM00790">
    <property type="entry name" value="AFOR_N"/>
    <property type="match status" value="1"/>
</dbReference>
<dbReference type="GO" id="GO:0046872">
    <property type="term" value="F:metal ion binding"/>
    <property type="evidence" value="ECO:0007669"/>
    <property type="project" value="UniProtKB-KW"/>
</dbReference>
<evidence type="ECO:0000256" key="1">
    <source>
        <dbReference type="ARBA" id="ARBA00001966"/>
    </source>
</evidence>
<comment type="cofactor">
    <cofactor evidence="8">
        <name>tungstopterin</name>
        <dbReference type="ChEBI" id="CHEBI:30402"/>
    </cofactor>
</comment>
<comment type="similarity">
    <text evidence="2">Belongs to the AOR/FOR family.</text>
</comment>
<evidence type="ECO:0000256" key="7">
    <source>
        <dbReference type="ARBA" id="ARBA00023014"/>
    </source>
</evidence>
<dbReference type="InterPro" id="IPR013985">
    <property type="entry name" value="Ald_Fedxn_OxRdtase_dom3"/>
</dbReference>
<proteinExistence type="inferred from homology"/>
<evidence type="ECO:0000256" key="2">
    <source>
        <dbReference type="ARBA" id="ARBA00011032"/>
    </source>
</evidence>
<evidence type="ECO:0000313" key="11">
    <source>
        <dbReference type="Proteomes" id="UP000295325"/>
    </source>
</evidence>
<dbReference type="PANTHER" id="PTHR30038">
    <property type="entry name" value="ALDEHYDE FERREDOXIN OXIDOREDUCTASE"/>
    <property type="match status" value="1"/>
</dbReference>
<protein>
    <submittedName>
        <fullName evidence="10">Aldehyde:ferredoxin oxidoreductase</fullName>
    </submittedName>
</protein>
<dbReference type="GO" id="GO:0051539">
    <property type="term" value="F:4 iron, 4 sulfur cluster binding"/>
    <property type="evidence" value="ECO:0007669"/>
    <property type="project" value="UniProtKB-KW"/>
</dbReference>
<evidence type="ECO:0000256" key="6">
    <source>
        <dbReference type="ARBA" id="ARBA00023004"/>
    </source>
</evidence>
<feature type="domain" description="Aldehyde ferredoxin oxidoreductase N-terminal" evidence="9">
    <location>
        <begin position="5"/>
        <end position="207"/>
    </location>
</feature>
<dbReference type="InterPro" id="IPR051919">
    <property type="entry name" value="W-dependent_AOR"/>
</dbReference>
<evidence type="ECO:0000259" key="9">
    <source>
        <dbReference type="SMART" id="SM00790"/>
    </source>
</evidence>
<dbReference type="EMBL" id="SOAZ01000022">
    <property type="protein sequence ID" value="TDT51056.1"/>
    <property type="molecule type" value="Genomic_DNA"/>
</dbReference>
<dbReference type="SUPFAM" id="SSF56228">
    <property type="entry name" value="Aldehyde ferredoxin oxidoreductase, N-terminal domain"/>
    <property type="match status" value="1"/>
</dbReference>
<evidence type="ECO:0000256" key="5">
    <source>
        <dbReference type="ARBA" id="ARBA00023002"/>
    </source>
</evidence>
<dbReference type="GO" id="GO:0016625">
    <property type="term" value="F:oxidoreductase activity, acting on the aldehyde or oxo group of donors, iron-sulfur protein as acceptor"/>
    <property type="evidence" value="ECO:0007669"/>
    <property type="project" value="InterPro"/>
</dbReference>
<reference evidence="10 11" key="1">
    <citation type="submission" date="2019-03" db="EMBL/GenBank/DDBJ databases">
        <title>Genomic Encyclopedia of Type Strains, Phase IV (KMG-IV): sequencing the most valuable type-strain genomes for metagenomic binning, comparative biology and taxonomic classification.</title>
        <authorList>
            <person name="Goeker M."/>
        </authorList>
    </citation>
    <scope>NUCLEOTIDE SEQUENCE [LARGE SCALE GENOMIC DNA]</scope>
    <source>
        <strain evidence="10 11">DSM 24455</strain>
    </source>
</reference>
<keyword evidence="4" id="KW-0479">Metal-binding</keyword>
<keyword evidence="7" id="KW-0411">Iron-sulfur</keyword>
<dbReference type="InterPro" id="IPR036021">
    <property type="entry name" value="Tungsten_al_ferr_oxy-like_C"/>
</dbReference>
<evidence type="ECO:0000256" key="3">
    <source>
        <dbReference type="ARBA" id="ARBA00022485"/>
    </source>
</evidence>
<dbReference type="InterPro" id="IPR001203">
    <property type="entry name" value="OxRdtase_Ald_Fedxn_C"/>
</dbReference>
<dbReference type="AlphaFoldDB" id="A0A4R7K9X3"/>
<dbReference type="Proteomes" id="UP000295325">
    <property type="component" value="Unassembled WGS sequence"/>
</dbReference>
<name>A0A4R7K9X3_9CLOT</name>
<evidence type="ECO:0000313" key="10">
    <source>
        <dbReference type="EMBL" id="TDT51056.1"/>
    </source>
</evidence>
<dbReference type="InterPro" id="IPR013984">
    <property type="entry name" value="Ald_Fedxn_OxRdtase_dom2"/>
</dbReference>